<feature type="signal peptide" evidence="2">
    <location>
        <begin position="1"/>
        <end position="26"/>
    </location>
</feature>
<dbReference type="EMBL" id="PGGS01000303">
    <property type="protein sequence ID" value="PNH05476.1"/>
    <property type="molecule type" value="Genomic_DNA"/>
</dbReference>
<evidence type="ECO:0000256" key="1">
    <source>
        <dbReference type="SAM" id="MobiDB-lite"/>
    </source>
</evidence>
<protein>
    <submittedName>
        <fullName evidence="4">Uncharacterized protein</fullName>
    </submittedName>
</protein>
<sequence>MWTGGGMHGRHALRSALSHALRLVAALRADNAVLRDQLALAQHALGERDQQLEDLRDACELYRSHSIALGDRIGQLLADGAGSSCSIGPDALAVCGGGSSSCDPQSVPRDSSASDGGIRSQLCIRLFDSPASQPPTRRPGAYNWRRSQVPRADLGGDDGAVGSKAPLAGPQRLTSYIPSIFEFEGSRLAGDVSPSP</sequence>
<proteinExistence type="predicted"/>
<comment type="caution">
    <text evidence="4">The sequence shown here is derived from an EMBL/GenBank/DDBJ whole genome shotgun (WGS) entry which is preliminary data.</text>
</comment>
<evidence type="ECO:0000313" key="4">
    <source>
        <dbReference type="EMBL" id="PNH05476.1"/>
    </source>
</evidence>
<evidence type="ECO:0000256" key="2">
    <source>
        <dbReference type="SAM" id="SignalP"/>
    </source>
</evidence>
<accession>A0A2J7ZYZ5</accession>
<feature type="chain" id="PRO_5015082406" evidence="2">
    <location>
        <begin position="27"/>
        <end position="196"/>
    </location>
</feature>
<keyword evidence="5" id="KW-1185">Reference proteome</keyword>
<dbReference type="Proteomes" id="UP000236333">
    <property type="component" value="Unassembled WGS sequence"/>
</dbReference>
<feature type="region of interest" description="Disordered" evidence="1">
    <location>
        <begin position="129"/>
        <end position="168"/>
    </location>
</feature>
<evidence type="ECO:0000313" key="5">
    <source>
        <dbReference type="Proteomes" id="UP000236333"/>
    </source>
</evidence>
<name>A0A2J7ZYZ5_9CHLO</name>
<reference evidence="4 5" key="1">
    <citation type="journal article" date="2017" name="Mol. Biol. Evol.">
        <title>The 4-celled Tetrabaena socialis nuclear genome reveals the essential components for genetic control of cell number at the origin of multicellularity in the volvocine lineage.</title>
        <authorList>
            <person name="Featherston J."/>
            <person name="Arakaki Y."/>
            <person name="Hanschen E.R."/>
            <person name="Ferris P.J."/>
            <person name="Michod R.E."/>
            <person name="Olson B.J.S.C."/>
            <person name="Nozaki H."/>
            <person name="Durand P.M."/>
        </authorList>
    </citation>
    <scope>NUCLEOTIDE SEQUENCE [LARGE SCALE GENOMIC DNA]</scope>
    <source>
        <strain evidence="4 5">NIES-571</strain>
    </source>
</reference>
<evidence type="ECO:0000313" key="3">
    <source>
        <dbReference type="EMBL" id="PNH00893.1"/>
    </source>
</evidence>
<dbReference type="EMBL" id="PGGS01001108">
    <property type="protein sequence ID" value="PNH00893.1"/>
    <property type="molecule type" value="Genomic_DNA"/>
</dbReference>
<keyword evidence="2" id="KW-0732">Signal</keyword>
<organism evidence="4 5">
    <name type="scientific">Tetrabaena socialis</name>
    <dbReference type="NCBI Taxonomy" id="47790"/>
    <lineage>
        <taxon>Eukaryota</taxon>
        <taxon>Viridiplantae</taxon>
        <taxon>Chlorophyta</taxon>
        <taxon>core chlorophytes</taxon>
        <taxon>Chlorophyceae</taxon>
        <taxon>CS clade</taxon>
        <taxon>Chlamydomonadales</taxon>
        <taxon>Tetrabaenaceae</taxon>
        <taxon>Tetrabaena</taxon>
    </lineage>
</organism>
<dbReference type="AlphaFoldDB" id="A0A2J7ZYZ5"/>
<gene>
    <name evidence="4" type="ORF">TSOC_008288</name>
    <name evidence="3" type="ORF">TSOC_013258</name>
</gene>